<comment type="similarity">
    <text evidence="2">Belongs to the krueppel C2H2-type zinc-finger protein family.</text>
</comment>
<feature type="domain" description="C2H2-type" evidence="12">
    <location>
        <begin position="166"/>
        <end position="193"/>
    </location>
</feature>
<organism evidence="14 15">
    <name type="scientific">Monodelphis domestica</name>
    <name type="common">Gray short-tailed opossum</name>
    <dbReference type="NCBI Taxonomy" id="13616"/>
    <lineage>
        <taxon>Eukaryota</taxon>
        <taxon>Metazoa</taxon>
        <taxon>Chordata</taxon>
        <taxon>Craniata</taxon>
        <taxon>Vertebrata</taxon>
        <taxon>Euteleostomi</taxon>
        <taxon>Mammalia</taxon>
        <taxon>Metatheria</taxon>
        <taxon>Didelphimorphia</taxon>
        <taxon>Didelphidae</taxon>
        <taxon>Monodelphis</taxon>
    </lineage>
</organism>
<evidence type="ECO:0000313" key="14">
    <source>
        <dbReference type="Ensembl" id="ENSMODP00000028624.2"/>
    </source>
</evidence>
<feature type="domain" description="C2H2-type" evidence="12">
    <location>
        <begin position="250"/>
        <end position="277"/>
    </location>
</feature>
<dbReference type="InterPro" id="IPR050752">
    <property type="entry name" value="C2H2-ZF_domain"/>
</dbReference>
<evidence type="ECO:0000256" key="2">
    <source>
        <dbReference type="ARBA" id="ARBA00006991"/>
    </source>
</evidence>
<keyword evidence="3" id="KW-0479">Metal-binding</keyword>
<evidence type="ECO:0000256" key="5">
    <source>
        <dbReference type="ARBA" id="ARBA00022771"/>
    </source>
</evidence>
<evidence type="ECO:0000259" key="12">
    <source>
        <dbReference type="PROSITE" id="PS50157"/>
    </source>
</evidence>
<sequence length="331" mass="38671">MYLFQESVTFKDVTVNFTQEEWEQLNPAQRELYRDVMLENYRNLISLGLPISKPDVIFQLEQGQEPWMLDVQGTERQAVPRSTSLNWDSNSKTYRAIPKQTISEEIKAPEILMERATKEVTVPEVRVEKKKENSEGKILEKSLSQERGFKNISVNISKNSNKEKSSDCNVCGKTFRHISSLRRHQITHTGERPYECSECGKAFFDCSSLTIHKRIHTGEKPYECDECGKAFFDRSHLNRHQRIHTGEKHYECDQCGKAFFDRSSLTQHQKIHSKEKPYECNECGKTFIQKRDLKRHQMTHTGEKPYECGVCGKIFSHKSSVIQHQRRYAKK</sequence>
<dbReference type="OMA" id="HPQANDS"/>
<evidence type="ECO:0000256" key="4">
    <source>
        <dbReference type="ARBA" id="ARBA00022737"/>
    </source>
</evidence>
<dbReference type="AlphaFoldDB" id="F6YVT7"/>
<dbReference type="InterPro" id="IPR001909">
    <property type="entry name" value="KRAB"/>
</dbReference>
<dbReference type="FunFam" id="3.30.160.60:FF:000794">
    <property type="entry name" value="zinc finger protein 2 isoform X2"/>
    <property type="match status" value="1"/>
</dbReference>
<dbReference type="GO" id="GO:0005654">
    <property type="term" value="C:nucleoplasm"/>
    <property type="evidence" value="ECO:0007669"/>
    <property type="project" value="UniProtKB-ARBA"/>
</dbReference>
<reference evidence="14" key="3">
    <citation type="submission" date="2025-09" db="UniProtKB">
        <authorList>
            <consortium name="Ensembl"/>
        </authorList>
    </citation>
    <scope>IDENTIFICATION</scope>
</reference>
<evidence type="ECO:0000256" key="9">
    <source>
        <dbReference type="ARBA" id="ARBA00023163"/>
    </source>
</evidence>
<feature type="domain" description="C2H2-type" evidence="12">
    <location>
        <begin position="306"/>
        <end position="331"/>
    </location>
</feature>
<dbReference type="Ensembl" id="ENSMODT00000030207.2">
    <property type="protein sequence ID" value="ENSMODP00000028624.2"/>
    <property type="gene ID" value="ENSMODG00000023146.3"/>
</dbReference>
<dbReference type="CDD" id="cd07765">
    <property type="entry name" value="KRAB_A-box"/>
    <property type="match status" value="1"/>
</dbReference>
<dbReference type="SMART" id="SM00349">
    <property type="entry name" value="KRAB"/>
    <property type="match status" value="1"/>
</dbReference>
<dbReference type="Gene3D" id="6.10.140.140">
    <property type="match status" value="1"/>
</dbReference>
<keyword evidence="10" id="KW-0539">Nucleus</keyword>
<dbReference type="PANTHER" id="PTHR24384:SF246">
    <property type="entry name" value="GENE, 19965-RELATED"/>
    <property type="match status" value="1"/>
</dbReference>
<comment type="subcellular location">
    <subcellularLocation>
        <location evidence="1">Nucleus</location>
    </subcellularLocation>
</comment>
<keyword evidence="6" id="KW-0862">Zinc</keyword>
<evidence type="ECO:0000256" key="7">
    <source>
        <dbReference type="ARBA" id="ARBA00023015"/>
    </source>
</evidence>
<dbReference type="InterPro" id="IPR013087">
    <property type="entry name" value="Znf_C2H2_type"/>
</dbReference>
<feature type="domain" description="C2H2-type" evidence="12">
    <location>
        <begin position="278"/>
        <end position="305"/>
    </location>
</feature>
<evidence type="ECO:0000256" key="6">
    <source>
        <dbReference type="ARBA" id="ARBA00022833"/>
    </source>
</evidence>
<dbReference type="PROSITE" id="PS50157">
    <property type="entry name" value="ZINC_FINGER_C2H2_2"/>
    <property type="match status" value="6"/>
</dbReference>
<dbReference type="Bgee" id="ENSMODG00000023146">
    <property type="expression patterns" value="Expressed in skeletal muscle tissue and 21 other cell types or tissues"/>
</dbReference>
<dbReference type="GO" id="GO:0001227">
    <property type="term" value="F:DNA-binding transcription repressor activity, RNA polymerase II-specific"/>
    <property type="evidence" value="ECO:0007669"/>
    <property type="project" value="UniProtKB-ARBA"/>
</dbReference>
<keyword evidence="4" id="KW-0677">Repeat</keyword>
<evidence type="ECO:0000256" key="1">
    <source>
        <dbReference type="ARBA" id="ARBA00004123"/>
    </source>
</evidence>
<keyword evidence="5 11" id="KW-0863">Zinc-finger</keyword>
<dbReference type="PROSITE" id="PS00028">
    <property type="entry name" value="ZINC_FINGER_C2H2_1"/>
    <property type="match status" value="5"/>
</dbReference>
<evidence type="ECO:0000256" key="3">
    <source>
        <dbReference type="ARBA" id="ARBA00022723"/>
    </source>
</evidence>
<feature type="domain" description="C2H2-type" evidence="12">
    <location>
        <begin position="194"/>
        <end position="221"/>
    </location>
</feature>
<dbReference type="Gene3D" id="3.30.160.60">
    <property type="entry name" value="Classic Zinc Finger"/>
    <property type="match status" value="6"/>
</dbReference>
<evidence type="ECO:0000256" key="11">
    <source>
        <dbReference type="PROSITE-ProRule" id="PRU00042"/>
    </source>
</evidence>
<dbReference type="SMART" id="SM00355">
    <property type="entry name" value="ZnF_C2H2"/>
    <property type="match status" value="6"/>
</dbReference>
<reference evidence="14" key="2">
    <citation type="submission" date="2025-08" db="UniProtKB">
        <authorList>
            <consortium name="Ensembl"/>
        </authorList>
    </citation>
    <scope>IDENTIFICATION</scope>
</reference>
<dbReference type="GO" id="GO:0008270">
    <property type="term" value="F:zinc ion binding"/>
    <property type="evidence" value="ECO:0007669"/>
    <property type="project" value="UniProtKB-KW"/>
</dbReference>
<dbReference type="InterPro" id="IPR036236">
    <property type="entry name" value="Znf_C2H2_sf"/>
</dbReference>
<proteinExistence type="inferred from homology"/>
<feature type="domain" description="C2H2-type" evidence="12">
    <location>
        <begin position="222"/>
        <end position="249"/>
    </location>
</feature>
<dbReference type="FunFam" id="3.30.160.60:FF:002254">
    <property type="entry name" value="Zinc finger protein 540"/>
    <property type="match status" value="1"/>
</dbReference>
<dbReference type="FunFam" id="3.30.160.60:FF:000102">
    <property type="entry name" value="zinc finger protein 850 isoform X1"/>
    <property type="match status" value="1"/>
</dbReference>
<dbReference type="Pfam" id="PF01352">
    <property type="entry name" value="KRAB"/>
    <property type="match status" value="1"/>
</dbReference>
<dbReference type="FunFam" id="3.30.160.60:FF:000522">
    <property type="entry name" value="zinc finger protein 285"/>
    <property type="match status" value="1"/>
</dbReference>
<keyword evidence="8" id="KW-0238">DNA-binding</keyword>
<dbReference type="SUPFAM" id="SSF109640">
    <property type="entry name" value="KRAB domain (Kruppel-associated box)"/>
    <property type="match status" value="1"/>
</dbReference>
<dbReference type="GeneTree" id="ENSGT00950000182890"/>
<evidence type="ECO:0000259" key="13">
    <source>
        <dbReference type="PROSITE" id="PS50805"/>
    </source>
</evidence>
<keyword evidence="15" id="KW-1185">Reference proteome</keyword>
<keyword evidence="7" id="KW-0805">Transcription regulation</keyword>
<dbReference type="Pfam" id="PF00096">
    <property type="entry name" value="zf-C2H2"/>
    <property type="match status" value="6"/>
</dbReference>
<dbReference type="HOGENOM" id="CLU_002678_44_5_1"/>
<evidence type="ECO:0000256" key="8">
    <source>
        <dbReference type="ARBA" id="ARBA00023125"/>
    </source>
</evidence>
<dbReference type="PANTHER" id="PTHR24384">
    <property type="entry name" value="FINGER PUTATIVE TRANSCRIPTION FACTOR FAMILY-RELATED"/>
    <property type="match status" value="1"/>
</dbReference>
<dbReference type="GO" id="GO:0043565">
    <property type="term" value="F:sequence-specific DNA binding"/>
    <property type="evidence" value="ECO:0007669"/>
    <property type="project" value="UniProtKB-ARBA"/>
</dbReference>
<dbReference type="eggNOG" id="KOG1721">
    <property type="taxonomic scope" value="Eukaryota"/>
</dbReference>
<protein>
    <submittedName>
        <fullName evidence="14">Uncharacterized protein</fullName>
    </submittedName>
</protein>
<dbReference type="FunFam" id="3.30.160.60:FF:001532">
    <property type="entry name" value="Zinc finger protein 483"/>
    <property type="match status" value="1"/>
</dbReference>
<dbReference type="FunFam" id="3.30.160.60:FF:000200">
    <property type="entry name" value="zinc finger protein 510 isoform X2"/>
    <property type="match status" value="1"/>
</dbReference>
<feature type="domain" description="KRAB" evidence="13">
    <location>
        <begin position="8"/>
        <end position="79"/>
    </location>
</feature>
<dbReference type="SUPFAM" id="SSF57667">
    <property type="entry name" value="beta-beta-alpha zinc fingers"/>
    <property type="match status" value="3"/>
</dbReference>
<keyword evidence="9" id="KW-0804">Transcription</keyword>
<accession>F6YVT7</accession>
<dbReference type="InterPro" id="IPR036051">
    <property type="entry name" value="KRAB_dom_sf"/>
</dbReference>
<evidence type="ECO:0000313" key="15">
    <source>
        <dbReference type="Proteomes" id="UP000002280"/>
    </source>
</evidence>
<dbReference type="Proteomes" id="UP000002280">
    <property type="component" value="Chromosome 1"/>
</dbReference>
<dbReference type="InParanoid" id="F6YVT7"/>
<dbReference type="PROSITE" id="PS50805">
    <property type="entry name" value="KRAB"/>
    <property type="match status" value="1"/>
</dbReference>
<reference evidence="14 15" key="1">
    <citation type="journal article" date="2007" name="Nature">
        <title>Genome of the marsupial Monodelphis domestica reveals innovation in non-coding sequences.</title>
        <authorList>
            <person name="Mikkelsen T.S."/>
            <person name="Wakefield M.J."/>
            <person name="Aken B."/>
            <person name="Amemiya C.T."/>
            <person name="Chang J.L."/>
            <person name="Duke S."/>
            <person name="Garber M."/>
            <person name="Gentles A.J."/>
            <person name="Goodstadt L."/>
            <person name="Heger A."/>
            <person name="Jurka J."/>
            <person name="Kamal M."/>
            <person name="Mauceli E."/>
            <person name="Searle S.M."/>
            <person name="Sharpe T."/>
            <person name="Baker M.L."/>
            <person name="Batzer M.A."/>
            <person name="Benos P.V."/>
            <person name="Belov K."/>
            <person name="Clamp M."/>
            <person name="Cook A."/>
            <person name="Cuff J."/>
            <person name="Das R."/>
            <person name="Davidow L."/>
            <person name="Deakin J.E."/>
            <person name="Fazzari M.J."/>
            <person name="Glass J.L."/>
            <person name="Grabherr M."/>
            <person name="Greally J.M."/>
            <person name="Gu W."/>
            <person name="Hore T.A."/>
            <person name="Huttley G.A."/>
            <person name="Kleber M."/>
            <person name="Jirtle R.L."/>
            <person name="Koina E."/>
            <person name="Lee J.T."/>
            <person name="Mahony S."/>
            <person name="Marra M.A."/>
            <person name="Miller R.D."/>
            <person name="Nicholls R.D."/>
            <person name="Oda M."/>
            <person name="Papenfuss A.T."/>
            <person name="Parra Z.E."/>
            <person name="Pollock D.D."/>
            <person name="Ray D.A."/>
            <person name="Schein J.E."/>
            <person name="Speed T.P."/>
            <person name="Thompson K."/>
            <person name="VandeBerg J.L."/>
            <person name="Wade C.M."/>
            <person name="Walker J.A."/>
            <person name="Waters P.D."/>
            <person name="Webber C."/>
            <person name="Weidman J.R."/>
            <person name="Xie X."/>
            <person name="Zody M.C."/>
            <person name="Baldwin J."/>
            <person name="Abdouelleil A."/>
            <person name="Abdulkadir J."/>
            <person name="Abebe A."/>
            <person name="Abera B."/>
            <person name="Abreu J."/>
            <person name="Acer S.C."/>
            <person name="Aftuck L."/>
            <person name="Alexander A."/>
            <person name="An P."/>
            <person name="Anderson E."/>
            <person name="Anderson S."/>
            <person name="Arachi H."/>
            <person name="Azer M."/>
            <person name="Bachantsang P."/>
            <person name="Barry A."/>
            <person name="Bayul T."/>
            <person name="Berlin A."/>
            <person name="Bessette D."/>
            <person name="Bloom T."/>
            <person name="Bloom T."/>
            <person name="Boguslavskiy L."/>
            <person name="Bonnet C."/>
            <person name="Boukhgalter B."/>
            <person name="Bourzgui I."/>
            <person name="Brown A."/>
            <person name="Cahill P."/>
            <person name="Channer S."/>
            <person name="Cheshatsang Y."/>
            <person name="Chuda L."/>
            <person name="Citroen M."/>
            <person name="Collymore A."/>
            <person name="Cooke P."/>
            <person name="Costello M."/>
            <person name="D'Aco K."/>
            <person name="Daza R."/>
            <person name="De Haan G."/>
            <person name="DeGray S."/>
            <person name="DeMaso C."/>
            <person name="Dhargay N."/>
            <person name="Dooley K."/>
            <person name="Dooley E."/>
            <person name="Doricent M."/>
            <person name="Dorje P."/>
            <person name="Dorjee K."/>
            <person name="Dupes A."/>
            <person name="Elong R."/>
            <person name="Falk J."/>
            <person name="Farina A."/>
            <person name="Faro S."/>
            <person name="Ferguson D."/>
            <person name="Fisher S."/>
            <person name="Foley C.D."/>
            <person name="Franke A."/>
            <person name="Friedrich D."/>
            <person name="Gadbois L."/>
            <person name="Gearin G."/>
            <person name="Gearin C.R."/>
            <person name="Giannoukos G."/>
            <person name="Goode T."/>
            <person name="Graham J."/>
            <person name="Grandbois E."/>
            <person name="Grewal S."/>
            <person name="Gyaltsen K."/>
            <person name="Hafez N."/>
            <person name="Hagos B."/>
            <person name="Hall J."/>
            <person name="Henson C."/>
            <person name="Hollinger A."/>
            <person name="Honan T."/>
            <person name="Huard M.D."/>
            <person name="Hughes L."/>
            <person name="Hurhula B."/>
            <person name="Husby M.E."/>
            <person name="Kamat A."/>
            <person name="Kanga B."/>
            <person name="Kashin S."/>
            <person name="Khazanovich D."/>
            <person name="Kisner P."/>
            <person name="Lance K."/>
            <person name="Lara M."/>
            <person name="Lee W."/>
            <person name="Lennon N."/>
            <person name="Letendre F."/>
            <person name="LeVine R."/>
            <person name="Lipovsky A."/>
            <person name="Liu X."/>
            <person name="Liu J."/>
            <person name="Liu S."/>
            <person name="Lokyitsang T."/>
            <person name="Lokyitsang Y."/>
            <person name="Lubonja R."/>
            <person name="Lui A."/>
            <person name="MacDonald P."/>
            <person name="Magnisalis V."/>
            <person name="Maru K."/>
            <person name="Matthews C."/>
            <person name="McCusker W."/>
            <person name="McDonough S."/>
            <person name="Mehta T."/>
            <person name="Meldrim J."/>
            <person name="Meneus L."/>
            <person name="Mihai O."/>
            <person name="Mihalev A."/>
            <person name="Mihova T."/>
            <person name="Mittelman R."/>
            <person name="Mlenga V."/>
            <person name="Montmayeur A."/>
            <person name="Mulrain L."/>
            <person name="Navidi A."/>
            <person name="Naylor J."/>
            <person name="Negash T."/>
            <person name="Nguyen T."/>
            <person name="Nguyen N."/>
            <person name="Nicol R."/>
            <person name="Norbu C."/>
            <person name="Norbu N."/>
            <person name="Novod N."/>
            <person name="O'Neill B."/>
            <person name="Osman S."/>
            <person name="Markiewicz E."/>
            <person name="Oyono O.L."/>
            <person name="Patti C."/>
            <person name="Phunkhang P."/>
            <person name="Pierre F."/>
            <person name="Priest M."/>
            <person name="Raghuraman S."/>
            <person name="Rege F."/>
            <person name="Reyes R."/>
            <person name="Rise C."/>
            <person name="Rogov P."/>
            <person name="Ross K."/>
            <person name="Ryan E."/>
            <person name="Settipalli S."/>
            <person name="Shea T."/>
            <person name="Sherpa N."/>
            <person name="Shi L."/>
            <person name="Shih D."/>
            <person name="Sparrow T."/>
            <person name="Spaulding J."/>
            <person name="Stalker J."/>
            <person name="Stange-Thomann N."/>
            <person name="Stavropoulos S."/>
            <person name="Stone C."/>
            <person name="Strader C."/>
            <person name="Tesfaye S."/>
            <person name="Thomson T."/>
            <person name="Thoulutsang Y."/>
            <person name="Thoulutsang D."/>
            <person name="Topham K."/>
            <person name="Topping I."/>
            <person name="Tsamla T."/>
            <person name="Vassiliev H."/>
            <person name="Vo A."/>
            <person name="Wangchuk T."/>
            <person name="Wangdi T."/>
            <person name="Weiand M."/>
            <person name="Wilkinson J."/>
            <person name="Wilson A."/>
            <person name="Yadav S."/>
            <person name="Young G."/>
            <person name="Yu Q."/>
            <person name="Zembek L."/>
            <person name="Zhong D."/>
            <person name="Zimmer A."/>
            <person name="Zwirko Z."/>
            <person name="Jaffe D.B."/>
            <person name="Alvarez P."/>
            <person name="Brockman W."/>
            <person name="Butler J."/>
            <person name="Chin C."/>
            <person name="Gnerre S."/>
            <person name="MacCallum I."/>
            <person name="Graves J.A."/>
            <person name="Ponting C.P."/>
            <person name="Breen M."/>
            <person name="Samollow P.B."/>
            <person name="Lander E.S."/>
            <person name="Lindblad-Toh K."/>
        </authorList>
    </citation>
    <scope>NUCLEOTIDE SEQUENCE [LARGE SCALE GENOMIC DNA]</scope>
</reference>
<evidence type="ECO:0000256" key="10">
    <source>
        <dbReference type="ARBA" id="ARBA00023242"/>
    </source>
</evidence>
<name>F6YVT7_MONDO</name>